<dbReference type="InterPro" id="IPR036624">
    <property type="entry name" value="Hcp1-lik_sf"/>
</dbReference>
<reference evidence="1" key="1">
    <citation type="submission" date="2016-01" db="EMBL/GenBank/DDBJ databases">
        <authorList>
            <person name="Peeters C."/>
        </authorList>
    </citation>
    <scope>NUCLEOTIDE SEQUENCE</scope>
    <source>
        <strain evidence="1">LMG 29322</strain>
    </source>
</reference>
<comment type="caution">
    <text evidence="1">The sequence shown here is derived from an EMBL/GenBank/DDBJ whole genome shotgun (WGS) entry which is preliminary data.</text>
</comment>
<dbReference type="NCBIfam" id="TIGR03344">
    <property type="entry name" value="VI_effect_Hcp1"/>
    <property type="match status" value="1"/>
</dbReference>
<dbReference type="InterPro" id="IPR052947">
    <property type="entry name" value="T6SS_Hcp1_domain"/>
</dbReference>
<dbReference type="RefSeq" id="WP_061172250.1">
    <property type="nucleotide sequence ID" value="NZ_FCOA02000049.1"/>
</dbReference>
<evidence type="ECO:0000313" key="1">
    <source>
        <dbReference type="EMBL" id="SAK95630.1"/>
    </source>
</evidence>
<dbReference type="OrthoDB" id="5674026at2"/>
<dbReference type="SUPFAM" id="SSF141452">
    <property type="entry name" value="Hcp1-like"/>
    <property type="match status" value="1"/>
</dbReference>
<accession>A0A158DMH0</accession>
<keyword evidence="2" id="KW-1185">Reference proteome</keyword>
<dbReference type="Gene3D" id="2.30.110.20">
    <property type="entry name" value="Hcp1-like"/>
    <property type="match status" value="1"/>
</dbReference>
<dbReference type="STRING" id="1777140.AWB79_07252"/>
<dbReference type="InterPro" id="IPR008514">
    <property type="entry name" value="T6SS_Hcp"/>
</dbReference>
<proteinExistence type="predicted"/>
<organism evidence="1 2">
    <name type="scientific">Caballeronia hypogeia</name>
    <dbReference type="NCBI Taxonomy" id="1777140"/>
    <lineage>
        <taxon>Bacteria</taxon>
        <taxon>Pseudomonadati</taxon>
        <taxon>Pseudomonadota</taxon>
        <taxon>Betaproteobacteria</taxon>
        <taxon>Burkholderiales</taxon>
        <taxon>Burkholderiaceae</taxon>
        <taxon>Caballeronia</taxon>
    </lineage>
</organism>
<sequence>MPIPAYMWLKDDGGADVKGSVTVGGREGGIEVISFSHGLHLPVDSATGKITGTRIHSPISFEKEFDAASPDLYQAVSKGKSFESAEIRWYRISDAGREEAYFLMLLEDVKVSGISPGMPNTKLDGLSQQNHTEAVSLMYENITWHYLDGNIKVSDAWNDKRGG</sequence>
<gene>
    <name evidence="1" type="ORF">AWB79_07252</name>
</gene>
<dbReference type="AlphaFoldDB" id="A0A158DMH0"/>
<dbReference type="PANTHER" id="PTHR34319:SF6">
    <property type="entry name" value="MAJOR EXPORTED PROTEIN"/>
    <property type="match status" value="1"/>
</dbReference>
<dbReference type="Proteomes" id="UP000054851">
    <property type="component" value="Unassembled WGS sequence"/>
</dbReference>
<dbReference type="PANTHER" id="PTHR34319">
    <property type="entry name" value="MAJOR EXPORTED PROTEIN"/>
    <property type="match status" value="1"/>
</dbReference>
<protein>
    <submittedName>
        <fullName evidence="1">Hcp protein</fullName>
    </submittedName>
</protein>
<evidence type="ECO:0000313" key="2">
    <source>
        <dbReference type="Proteomes" id="UP000054851"/>
    </source>
</evidence>
<name>A0A158DMH0_9BURK</name>
<dbReference type="EMBL" id="FCOA02000049">
    <property type="protein sequence ID" value="SAK95630.1"/>
    <property type="molecule type" value="Genomic_DNA"/>
</dbReference>
<dbReference type="Pfam" id="PF05638">
    <property type="entry name" value="T6SS_HCP"/>
    <property type="match status" value="1"/>
</dbReference>